<reference evidence="2" key="1">
    <citation type="journal article" date="2015" name="Proc. Natl. Acad. Sci. U.S.A.">
        <title>Genome sequencing of adzuki bean (Vigna angularis) provides insight into high starch and low fat accumulation and domestication.</title>
        <authorList>
            <person name="Yang K."/>
            <person name="Tian Z."/>
            <person name="Chen C."/>
            <person name="Luo L."/>
            <person name="Zhao B."/>
            <person name="Wang Z."/>
            <person name="Yu L."/>
            <person name="Li Y."/>
            <person name="Sun Y."/>
            <person name="Li W."/>
            <person name="Chen Y."/>
            <person name="Li Y."/>
            <person name="Zhang Y."/>
            <person name="Ai D."/>
            <person name="Zhao J."/>
            <person name="Shang C."/>
            <person name="Ma Y."/>
            <person name="Wu B."/>
            <person name="Wang M."/>
            <person name="Gao L."/>
            <person name="Sun D."/>
            <person name="Zhang P."/>
            <person name="Guo F."/>
            <person name="Wang W."/>
            <person name="Li Y."/>
            <person name="Wang J."/>
            <person name="Varshney R.K."/>
            <person name="Wang J."/>
            <person name="Ling H.Q."/>
            <person name="Wan P."/>
        </authorList>
    </citation>
    <scope>NUCLEOTIDE SEQUENCE</scope>
    <source>
        <strain evidence="2">cv. Jingnong 6</strain>
    </source>
</reference>
<evidence type="ECO:0000313" key="1">
    <source>
        <dbReference type="EMBL" id="KOM34743.1"/>
    </source>
</evidence>
<dbReference type="Gramene" id="KOM34743">
    <property type="protein sequence ID" value="KOM34743"/>
    <property type="gene ID" value="LR48_Vigan02g089300"/>
</dbReference>
<dbReference type="EMBL" id="CM003372">
    <property type="protein sequence ID" value="KOM34743.1"/>
    <property type="molecule type" value="Genomic_DNA"/>
</dbReference>
<name>A0A0L9TVX4_PHAAN</name>
<organism evidence="1 2">
    <name type="scientific">Phaseolus angularis</name>
    <name type="common">Azuki bean</name>
    <name type="synonym">Vigna angularis</name>
    <dbReference type="NCBI Taxonomy" id="3914"/>
    <lineage>
        <taxon>Eukaryota</taxon>
        <taxon>Viridiplantae</taxon>
        <taxon>Streptophyta</taxon>
        <taxon>Embryophyta</taxon>
        <taxon>Tracheophyta</taxon>
        <taxon>Spermatophyta</taxon>
        <taxon>Magnoliopsida</taxon>
        <taxon>eudicotyledons</taxon>
        <taxon>Gunneridae</taxon>
        <taxon>Pentapetalae</taxon>
        <taxon>rosids</taxon>
        <taxon>fabids</taxon>
        <taxon>Fabales</taxon>
        <taxon>Fabaceae</taxon>
        <taxon>Papilionoideae</taxon>
        <taxon>50 kb inversion clade</taxon>
        <taxon>NPAAA clade</taxon>
        <taxon>indigoferoid/millettioid clade</taxon>
        <taxon>Phaseoleae</taxon>
        <taxon>Vigna</taxon>
    </lineage>
</organism>
<proteinExistence type="predicted"/>
<gene>
    <name evidence="1" type="ORF">LR48_Vigan02g089300</name>
</gene>
<accession>A0A0L9TVX4</accession>
<dbReference type="AlphaFoldDB" id="A0A0L9TVX4"/>
<evidence type="ECO:0000313" key="2">
    <source>
        <dbReference type="Proteomes" id="UP000053144"/>
    </source>
</evidence>
<protein>
    <submittedName>
        <fullName evidence="1">Uncharacterized protein</fullName>
    </submittedName>
</protein>
<sequence length="54" mass="6277">MIGWLEIEHTKKELRSSDGKHEASKLPRVEILFLILDFADEIHGTMTICELLIR</sequence>
<dbReference type="Proteomes" id="UP000053144">
    <property type="component" value="Chromosome 2"/>
</dbReference>